<proteinExistence type="predicted"/>
<comment type="caution">
    <text evidence="2">The sequence shown here is derived from an EMBL/GenBank/DDBJ whole genome shotgun (WGS) entry which is preliminary data.</text>
</comment>
<evidence type="ECO:0000313" key="3">
    <source>
        <dbReference type="Proteomes" id="UP001159641"/>
    </source>
</evidence>
<reference evidence="2 3" key="1">
    <citation type="submission" date="2022-11" db="EMBL/GenBank/DDBJ databases">
        <title>Whole genome sequence of Eschrichtius robustus ER-17-0199.</title>
        <authorList>
            <person name="Bruniche-Olsen A."/>
            <person name="Black A.N."/>
            <person name="Fields C.J."/>
            <person name="Walden K."/>
            <person name="Dewoody J.A."/>
        </authorList>
    </citation>
    <scope>NUCLEOTIDE SEQUENCE [LARGE SCALE GENOMIC DNA]</scope>
    <source>
        <strain evidence="2">ER-17-0199</strain>
        <tissue evidence="2">Blubber</tissue>
    </source>
</reference>
<evidence type="ECO:0000313" key="2">
    <source>
        <dbReference type="EMBL" id="KAJ8795562.1"/>
    </source>
</evidence>
<dbReference type="AlphaFoldDB" id="A0AB34HWX0"/>
<accession>A0AB34HWX0</accession>
<sequence>MRCGTASVLPVFLPQSSGFGLADCSPAAWPAFRGAGHRLPSSLPQAQVRRGPWGSGGSAGWPPGLPHAWPKGLAGWILSWSRDRPRLSQPAVTLSACLTGVPLLEERLDFEDRSLGWLGSTPLGGLDVLTSSLPSSLASLVVFWFNLSSDSGSPERFAFRLRSEASEPSRQRGPGALRLRGKARAVAPGAESCLDARP</sequence>
<evidence type="ECO:0000256" key="1">
    <source>
        <dbReference type="SAM" id="MobiDB-lite"/>
    </source>
</evidence>
<dbReference type="EMBL" id="JAIQCJ010000544">
    <property type="protein sequence ID" value="KAJ8795562.1"/>
    <property type="molecule type" value="Genomic_DNA"/>
</dbReference>
<dbReference type="Proteomes" id="UP001159641">
    <property type="component" value="Unassembled WGS sequence"/>
</dbReference>
<protein>
    <submittedName>
        <fullName evidence="2">Uncharacterized protein</fullName>
    </submittedName>
</protein>
<name>A0AB34HWX0_ESCRO</name>
<feature type="region of interest" description="Disordered" evidence="1">
    <location>
        <begin position="162"/>
        <end position="183"/>
    </location>
</feature>
<gene>
    <name evidence="2" type="ORF">J1605_002324</name>
</gene>
<keyword evidence="3" id="KW-1185">Reference proteome</keyword>
<organism evidence="2 3">
    <name type="scientific">Eschrichtius robustus</name>
    <name type="common">California gray whale</name>
    <name type="synonym">Eschrichtius gibbosus</name>
    <dbReference type="NCBI Taxonomy" id="9764"/>
    <lineage>
        <taxon>Eukaryota</taxon>
        <taxon>Metazoa</taxon>
        <taxon>Chordata</taxon>
        <taxon>Craniata</taxon>
        <taxon>Vertebrata</taxon>
        <taxon>Euteleostomi</taxon>
        <taxon>Mammalia</taxon>
        <taxon>Eutheria</taxon>
        <taxon>Laurasiatheria</taxon>
        <taxon>Artiodactyla</taxon>
        <taxon>Whippomorpha</taxon>
        <taxon>Cetacea</taxon>
        <taxon>Mysticeti</taxon>
        <taxon>Eschrichtiidae</taxon>
        <taxon>Eschrichtius</taxon>
    </lineage>
</organism>